<evidence type="ECO:0000256" key="7">
    <source>
        <dbReference type="ARBA" id="ARBA00023054"/>
    </source>
</evidence>
<dbReference type="GO" id="GO:0006890">
    <property type="term" value="P:retrograde vesicle-mediated transport, Golgi to endoplasmic reticulum"/>
    <property type="evidence" value="ECO:0007669"/>
    <property type="project" value="InterPro"/>
</dbReference>
<dbReference type="OrthoDB" id="46868at2759"/>
<keyword evidence="8 10" id="KW-0472">Membrane</keyword>
<keyword evidence="7" id="KW-0175">Coiled coil</keyword>
<keyword evidence="13" id="KW-1185">Reference proteome</keyword>
<dbReference type="GO" id="GO:0005789">
    <property type="term" value="C:endoplasmic reticulum membrane"/>
    <property type="evidence" value="ECO:0007669"/>
    <property type="project" value="UniProtKB-SubCell"/>
</dbReference>
<dbReference type="GO" id="GO:0005484">
    <property type="term" value="F:SNAP receptor activity"/>
    <property type="evidence" value="ECO:0007669"/>
    <property type="project" value="InterPro"/>
</dbReference>
<evidence type="ECO:0000256" key="5">
    <source>
        <dbReference type="ARBA" id="ARBA00022892"/>
    </source>
</evidence>
<evidence type="ECO:0000256" key="9">
    <source>
        <dbReference type="ARBA" id="ARBA00037934"/>
    </source>
</evidence>
<dbReference type="RefSeq" id="XP_007771424.1">
    <property type="nucleotide sequence ID" value="XM_007773234.1"/>
</dbReference>
<reference evidence="13" key="1">
    <citation type="journal article" date="2012" name="Science">
        <title>The Paleozoic origin of enzymatic lignin decomposition reconstructed from 31 fungal genomes.</title>
        <authorList>
            <person name="Floudas D."/>
            <person name="Binder M."/>
            <person name="Riley R."/>
            <person name="Barry K."/>
            <person name="Blanchette R.A."/>
            <person name="Henrissat B."/>
            <person name="Martinez A.T."/>
            <person name="Otillar R."/>
            <person name="Spatafora J.W."/>
            <person name="Yadav J.S."/>
            <person name="Aerts A."/>
            <person name="Benoit I."/>
            <person name="Boyd A."/>
            <person name="Carlson A."/>
            <person name="Copeland A."/>
            <person name="Coutinho P.M."/>
            <person name="de Vries R.P."/>
            <person name="Ferreira P."/>
            <person name="Findley K."/>
            <person name="Foster B."/>
            <person name="Gaskell J."/>
            <person name="Glotzer D."/>
            <person name="Gorecki P."/>
            <person name="Heitman J."/>
            <person name="Hesse C."/>
            <person name="Hori C."/>
            <person name="Igarashi K."/>
            <person name="Jurgens J.A."/>
            <person name="Kallen N."/>
            <person name="Kersten P."/>
            <person name="Kohler A."/>
            <person name="Kuees U."/>
            <person name="Kumar T.K.A."/>
            <person name="Kuo A."/>
            <person name="LaButti K."/>
            <person name="Larrondo L.F."/>
            <person name="Lindquist E."/>
            <person name="Ling A."/>
            <person name="Lombard V."/>
            <person name="Lucas S."/>
            <person name="Lundell T."/>
            <person name="Martin R."/>
            <person name="McLaughlin D.J."/>
            <person name="Morgenstern I."/>
            <person name="Morin E."/>
            <person name="Murat C."/>
            <person name="Nagy L.G."/>
            <person name="Nolan M."/>
            <person name="Ohm R.A."/>
            <person name="Patyshakuliyeva A."/>
            <person name="Rokas A."/>
            <person name="Ruiz-Duenas F.J."/>
            <person name="Sabat G."/>
            <person name="Salamov A."/>
            <person name="Samejima M."/>
            <person name="Schmutz J."/>
            <person name="Slot J.C."/>
            <person name="St John F."/>
            <person name="Stenlid J."/>
            <person name="Sun H."/>
            <person name="Sun S."/>
            <person name="Syed K."/>
            <person name="Tsang A."/>
            <person name="Wiebenga A."/>
            <person name="Young D."/>
            <person name="Pisabarro A."/>
            <person name="Eastwood D.C."/>
            <person name="Martin F."/>
            <person name="Cullen D."/>
            <person name="Grigoriev I.V."/>
            <person name="Hibbett D.S."/>
        </authorList>
    </citation>
    <scope>NUCLEOTIDE SEQUENCE [LARGE SCALE GENOMIC DNA]</scope>
    <source>
        <strain evidence="13">RWD-64-598 SS2</strain>
    </source>
</reference>
<gene>
    <name evidence="12" type="ORF">CONPUDRAFT_145631</name>
</gene>
<evidence type="ECO:0000256" key="6">
    <source>
        <dbReference type="ARBA" id="ARBA00022989"/>
    </source>
</evidence>
<evidence type="ECO:0000256" key="2">
    <source>
        <dbReference type="ARBA" id="ARBA00022448"/>
    </source>
</evidence>
<evidence type="ECO:0000256" key="10">
    <source>
        <dbReference type="SAM" id="Phobius"/>
    </source>
</evidence>
<dbReference type="Proteomes" id="UP000053558">
    <property type="component" value="Unassembled WGS sequence"/>
</dbReference>
<evidence type="ECO:0000256" key="8">
    <source>
        <dbReference type="ARBA" id="ARBA00023136"/>
    </source>
</evidence>
<evidence type="ECO:0000256" key="1">
    <source>
        <dbReference type="ARBA" id="ARBA00004163"/>
    </source>
</evidence>
<comment type="similarity">
    <text evidence="9">Belongs to the SEC20 family.</text>
</comment>
<keyword evidence="6 10" id="KW-1133">Transmembrane helix</keyword>
<evidence type="ECO:0000256" key="3">
    <source>
        <dbReference type="ARBA" id="ARBA00022692"/>
    </source>
</evidence>
<dbReference type="InterPro" id="IPR005606">
    <property type="entry name" value="Sec20"/>
</dbReference>
<evidence type="ECO:0000313" key="12">
    <source>
        <dbReference type="EMBL" id="EIW78377.1"/>
    </source>
</evidence>
<keyword evidence="3 10" id="KW-0812">Transmembrane</keyword>
<feature type="domain" description="Sec20 C-terminal" evidence="11">
    <location>
        <begin position="146"/>
        <end position="235"/>
    </location>
</feature>
<dbReference type="EMBL" id="JH711582">
    <property type="protein sequence ID" value="EIW78377.1"/>
    <property type="molecule type" value="Genomic_DNA"/>
</dbReference>
<sequence>MPPLPIAWSNETSELVGAVQRRLTDINDFQIPRLKDCRGPLSLHQNLATELREDTELLARQIEELELLVGDQNEDRTRRELGKLVTEFQQSLASLKKETRSALLTSKRAIDSQSRSQREELLRSTAVQTKQPTNGKVTEDILMKANDDVTAALQRTMGLMQKELERSVLSTQLLESSTSSLRSTSSTHDILSGLMGTSKQLITALERTDWLDRVIILAALAFFFLVVLFILKQRILDRGIRIAFWWTRFLPSASPRGAPADMVMDTMEKGSAVLASSIVAASHAASATLASAVSSAASASSVIAGSDAEPSDTLLEGIGDEPVQTTVPVVEHVVEETHDEL</sequence>
<evidence type="ECO:0000259" key="11">
    <source>
        <dbReference type="Pfam" id="PF03908"/>
    </source>
</evidence>
<keyword evidence="4" id="KW-0256">Endoplasmic reticulum</keyword>
<organism evidence="12 13">
    <name type="scientific">Coniophora puteana (strain RWD-64-598)</name>
    <name type="common">Brown rot fungus</name>
    <dbReference type="NCBI Taxonomy" id="741705"/>
    <lineage>
        <taxon>Eukaryota</taxon>
        <taxon>Fungi</taxon>
        <taxon>Dikarya</taxon>
        <taxon>Basidiomycota</taxon>
        <taxon>Agaricomycotina</taxon>
        <taxon>Agaricomycetes</taxon>
        <taxon>Agaricomycetidae</taxon>
        <taxon>Boletales</taxon>
        <taxon>Coniophorineae</taxon>
        <taxon>Coniophoraceae</taxon>
        <taxon>Coniophora</taxon>
    </lineage>
</organism>
<dbReference type="PANTHER" id="PTHR12825">
    <property type="entry name" value="BNIP1-RELATED"/>
    <property type="match status" value="1"/>
</dbReference>
<keyword evidence="5" id="KW-0931">ER-Golgi transport</keyword>
<keyword evidence="2" id="KW-0813">Transport</keyword>
<protein>
    <submittedName>
        <fullName evidence="12">Sec20-domain-containing protein</fullName>
    </submittedName>
</protein>
<feature type="transmembrane region" description="Helical" evidence="10">
    <location>
        <begin position="210"/>
        <end position="231"/>
    </location>
</feature>
<dbReference type="AlphaFoldDB" id="A0A5M3MH39"/>
<dbReference type="GO" id="GO:0031201">
    <property type="term" value="C:SNARE complex"/>
    <property type="evidence" value="ECO:0007669"/>
    <property type="project" value="TreeGrafter"/>
</dbReference>
<evidence type="ECO:0000256" key="4">
    <source>
        <dbReference type="ARBA" id="ARBA00022824"/>
    </source>
</evidence>
<comment type="subcellular location">
    <subcellularLocation>
        <location evidence="1">Endoplasmic reticulum membrane</location>
        <topology evidence="1">Single-pass type IV membrane protein</topology>
    </subcellularLocation>
</comment>
<dbReference type="Pfam" id="PF03908">
    <property type="entry name" value="Sec20"/>
    <property type="match status" value="1"/>
</dbReference>
<dbReference type="PANTHER" id="PTHR12825:SF0">
    <property type="entry name" value="VESICLE TRANSPORT PROTEIN SEC20"/>
    <property type="match status" value="1"/>
</dbReference>
<comment type="caution">
    <text evidence="12">The sequence shown here is derived from an EMBL/GenBank/DDBJ whole genome shotgun (WGS) entry which is preliminary data.</text>
</comment>
<dbReference type="OMA" id="IAFWWTR"/>
<name>A0A5M3MH39_CONPW</name>
<evidence type="ECO:0000313" key="13">
    <source>
        <dbReference type="Proteomes" id="UP000053558"/>
    </source>
</evidence>
<dbReference type="GeneID" id="19202088"/>
<dbReference type="InterPro" id="IPR056173">
    <property type="entry name" value="Sec20_C"/>
</dbReference>
<dbReference type="KEGG" id="cput:CONPUDRAFT_145631"/>
<accession>A0A5M3MH39</accession>
<proteinExistence type="inferred from homology"/>